<organism evidence="1 2">
    <name type="scientific">Gordonia asplenii</name>
    <dbReference type="NCBI Taxonomy" id="2725283"/>
    <lineage>
        <taxon>Bacteria</taxon>
        <taxon>Bacillati</taxon>
        <taxon>Actinomycetota</taxon>
        <taxon>Actinomycetes</taxon>
        <taxon>Mycobacteriales</taxon>
        <taxon>Gordoniaceae</taxon>
        <taxon>Gordonia</taxon>
    </lineage>
</organism>
<dbReference type="EMBL" id="JABBNB010000013">
    <property type="protein sequence ID" value="NMO02346.1"/>
    <property type="molecule type" value="Genomic_DNA"/>
</dbReference>
<evidence type="ECO:0000313" key="1">
    <source>
        <dbReference type="EMBL" id="NMO02346.1"/>
    </source>
</evidence>
<sequence>MFERTHHRAVAEVLDSLDAGILAQGCCYFGGGTAIALRYGEIRVSTDVDFLVSDRNGYRVIRERVTEHGLESLFGTPVPIIRGPLTDQYGIRSLIGTGTPIKFEIVREGRIEFDHPGTGDEVCGIASLTTHDLVASKILANDDRWADRSLFSRDIIDLAIMQPDAGTWERGMLKARAAYGDTTATKVIRAVDNALDRQAWLDQCRSALQIDGMTVDQLRDRLGYIRDLVA</sequence>
<comment type="caution">
    <text evidence="1">The sequence shown here is derived from an EMBL/GenBank/DDBJ whole genome shotgun (WGS) entry which is preliminary data.</text>
</comment>
<dbReference type="Pfam" id="PF08843">
    <property type="entry name" value="AbiEii"/>
    <property type="match status" value="1"/>
</dbReference>
<proteinExistence type="predicted"/>
<keyword evidence="2" id="KW-1185">Reference proteome</keyword>
<reference evidence="1 2" key="1">
    <citation type="submission" date="2020-04" db="EMBL/GenBank/DDBJ databases">
        <title>Gordonia sp. nov. TBRC 11910.</title>
        <authorList>
            <person name="Suriyachadkun C."/>
        </authorList>
    </citation>
    <scope>NUCLEOTIDE SEQUENCE [LARGE SCALE GENOMIC DNA]</scope>
    <source>
        <strain evidence="1 2">TBRC 11910</strain>
    </source>
</reference>
<dbReference type="Proteomes" id="UP000550729">
    <property type="component" value="Unassembled WGS sequence"/>
</dbReference>
<dbReference type="AlphaFoldDB" id="A0A848KUH9"/>
<name>A0A848KUH9_9ACTN</name>
<protein>
    <submittedName>
        <fullName evidence="1">Nucleotidyl transferase AbiEii/AbiGii toxin family protein</fullName>
    </submittedName>
</protein>
<dbReference type="InterPro" id="IPR014942">
    <property type="entry name" value="AbiEii"/>
</dbReference>
<accession>A0A848KUH9</accession>
<dbReference type="GO" id="GO:0016740">
    <property type="term" value="F:transferase activity"/>
    <property type="evidence" value="ECO:0007669"/>
    <property type="project" value="UniProtKB-KW"/>
</dbReference>
<gene>
    <name evidence="1" type="ORF">HH308_14095</name>
</gene>
<keyword evidence="1" id="KW-0808">Transferase</keyword>
<evidence type="ECO:0000313" key="2">
    <source>
        <dbReference type="Proteomes" id="UP000550729"/>
    </source>
</evidence>